<accession>A0A2L0V139</accession>
<proteinExistence type="predicted"/>
<evidence type="ECO:0000313" key="1">
    <source>
        <dbReference type="EMBL" id="AUZ95490.1"/>
    </source>
</evidence>
<keyword evidence="2" id="KW-1185">Reference proteome</keyword>
<organism evidence="1 2">
    <name type="scientific">Agrobacterium phage Atu_ph08</name>
    <dbReference type="NCBI Taxonomy" id="2024265"/>
    <lineage>
        <taxon>Viruses</taxon>
        <taxon>Duplodnaviria</taxon>
        <taxon>Heunggongvirae</taxon>
        <taxon>Uroviricota</taxon>
        <taxon>Caudoviricetes</taxon>
        <taxon>Roslyckyvirus</taxon>
        <taxon>Roslyckyvirus ph08</taxon>
    </lineage>
</organism>
<protein>
    <submittedName>
        <fullName evidence="1">Uncharacterized protein</fullName>
    </submittedName>
</protein>
<dbReference type="EMBL" id="MF403009">
    <property type="protein sequence ID" value="AUZ95490.1"/>
    <property type="molecule type" value="Genomic_DNA"/>
</dbReference>
<dbReference type="RefSeq" id="YP_010660364.1">
    <property type="nucleotide sequence ID" value="NC_070876.1"/>
</dbReference>
<sequence>MKTDQSAILLSKIDAFLNDAGMGESYFGKRAVGNSELVGRLRNGRPVLQDTAVKVVEFIKAERKRRNLPEKSLQGADAA</sequence>
<dbReference type="GeneID" id="77936359"/>
<evidence type="ECO:0000313" key="2">
    <source>
        <dbReference type="Proteomes" id="UP000222678"/>
    </source>
</evidence>
<dbReference type="KEGG" id="vg:77936359"/>
<reference evidence="1 2" key="1">
    <citation type="submission" date="2017-06" db="EMBL/GenBank/DDBJ databases">
        <authorList>
            <person name="Kim H.J."/>
            <person name="Triplett B.A."/>
        </authorList>
    </citation>
    <scope>NUCLEOTIDE SEQUENCE [LARGE SCALE GENOMIC DNA]</scope>
</reference>
<name>A0A2L0V139_9CAUD</name>
<dbReference type="Proteomes" id="UP000222678">
    <property type="component" value="Genome"/>
</dbReference>